<feature type="transmembrane region" description="Helical" evidence="9">
    <location>
        <begin position="180"/>
        <end position="207"/>
    </location>
</feature>
<evidence type="ECO:0000256" key="7">
    <source>
        <dbReference type="ARBA" id="ARBA00023136"/>
    </source>
</evidence>
<organism evidence="10">
    <name type="scientific">Timema monikensis</name>
    <dbReference type="NCBI Taxonomy" id="170555"/>
    <lineage>
        <taxon>Eukaryota</taxon>
        <taxon>Metazoa</taxon>
        <taxon>Ecdysozoa</taxon>
        <taxon>Arthropoda</taxon>
        <taxon>Hexapoda</taxon>
        <taxon>Insecta</taxon>
        <taxon>Pterygota</taxon>
        <taxon>Neoptera</taxon>
        <taxon>Polyneoptera</taxon>
        <taxon>Phasmatodea</taxon>
        <taxon>Timematodea</taxon>
        <taxon>Timematoidea</taxon>
        <taxon>Timematidae</taxon>
        <taxon>Timema</taxon>
    </lineage>
</organism>
<dbReference type="InterPro" id="IPR037272">
    <property type="entry name" value="SNS_sf"/>
</dbReference>
<name>A0A7R9DZ49_9NEOP</name>
<accession>A0A7R9DZ49</accession>
<sequence length="285" mass="30965">MEESDSSGKIAAVRAGSHYGNDRDIQVIRSIAMTYLPAPYGLAPATTHSTSLALFPCDVTISGAILSTSLYTLNIPGTFPCDVINGRRGQHRAGGRGGSRDNGSRVRVQAIPKFKVVAVAQINRPAGISPGVPGAFLIPFTAMLIFAGLPLMFMELSFGQYASLGPVAIYEKFCPLLSGLGYGMVAVSAIVMLYYNLIIAWTIFYMFASLCSVLPWQACEDEWSTQACCYGRRVKTSGALRVSDRGLYSVLLWQVCEDEWSTQGTVRDHGMLVNSHNFKEIVEIL</sequence>
<dbReference type="InterPro" id="IPR000175">
    <property type="entry name" value="Na/ntran_symport"/>
</dbReference>
<proteinExistence type="inferred from homology"/>
<evidence type="ECO:0000256" key="8">
    <source>
        <dbReference type="PIRSR" id="PIRSR600175-2"/>
    </source>
</evidence>
<dbReference type="PROSITE" id="PS50267">
    <property type="entry name" value="NA_NEUROTRAN_SYMP_3"/>
    <property type="match status" value="1"/>
</dbReference>
<protein>
    <submittedName>
        <fullName evidence="10">Uncharacterized protein</fullName>
    </submittedName>
</protein>
<feature type="disulfide bond" evidence="8">
    <location>
        <begin position="219"/>
        <end position="228"/>
    </location>
</feature>
<dbReference type="PRINTS" id="PR00176">
    <property type="entry name" value="NANEUSMPORT"/>
</dbReference>
<feature type="transmembrane region" description="Helical" evidence="9">
    <location>
        <begin position="134"/>
        <end position="153"/>
    </location>
</feature>
<gene>
    <name evidence="10" type="ORF">TMSB3V08_LOCUS104</name>
</gene>
<evidence type="ECO:0000256" key="1">
    <source>
        <dbReference type="ARBA" id="ARBA00004141"/>
    </source>
</evidence>
<evidence type="ECO:0000313" key="10">
    <source>
        <dbReference type="EMBL" id="CAD7423108.1"/>
    </source>
</evidence>
<keyword evidence="7 9" id="KW-0472">Membrane</keyword>
<dbReference type="GO" id="GO:0015375">
    <property type="term" value="F:glycine:sodium symporter activity"/>
    <property type="evidence" value="ECO:0007669"/>
    <property type="project" value="TreeGrafter"/>
</dbReference>
<evidence type="ECO:0000256" key="3">
    <source>
        <dbReference type="ARBA" id="ARBA00022448"/>
    </source>
</evidence>
<comment type="similarity">
    <text evidence="2">Belongs to the sodium:neurotransmitter symporter (SNF) (TC 2.A.22) family.</text>
</comment>
<dbReference type="PANTHER" id="PTHR11616:SF313">
    <property type="entry name" value="TRANSPORTER"/>
    <property type="match status" value="1"/>
</dbReference>
<dbReference type="EMBL" id="OB792642">
    <property type="protein sequence ID" value="CAD7423108.1"/>
    <property type="molecule type" value="Genomic_DNA"/>
</dbReference>
<comment type="subcellular location">
    <subcellularLocation>
        <location evidence="1">Membrane</location>
        <topology evidence="1">Multi-pass membrane protein</topology>
    </subcellularLocation>
</comment>
<dbReference type="Pfam" id="PF00209">
    <property type="entry name" value="SNF"/>
    <property type="match status" value="1"/>
</dbReference>
<evidence type="ECO:0000256" key="5">
    <source>
        <dbReference type="ARBA" id="ARBA00022847"/>
    </source>
</evidence>
<keyword evidence="5" id="KW-0769">Symport</keyword>
<evidence type="ECO:0000256" key="4">
    <source>
        <dbReference type="ARBA" id="ARBA00022692"/>
    </source>
</evidence>
<keyword evidence="8" id="KW-1015">Disulfide bond</keyword>
<keyword evidence="6 9" id="KW-1133">Transmembrane helix</keyword>
<dbReference type="GO" id="GO:0005886">
    <property type="term" value="C:plasma membrane"/>
    <property type="evidence" value="ECO:0007669"/>
    <property type="project" value="TreeGrafter"/>
</dbReference>
<dbReference type="PANTHER" id="PTHR11616">
    <property type="entry name" value="SODIUM/CHLORIDE DEPENDENT TRANSPORTER"/>
    <property type="match status" value="1"/>
</dbReference>
<evidence type="ECO:0000256" key="6">
    <source>
        <dbReference type="ARBA" id="ARBA00022989"/>
    </source>
</evidence>
<evidence type="ECO:0000256" key="2">
    <source>
        <dbReference type="ARBA" id="ARBA00006459"/>
    </source>
</evidence>
<dbReference type="AlphaFoldDB" id="A0A7R9DZ49"/>
<keyword evidence="4 9" id="KW-0812">Transmembrane</keyword>
<dbReference type="SUPFAM" id="SSF161070">
    <property type="entry name" value="SNF-like"/>
    <property type="match status" value="1"/>
</dbReference>
<keyword evidence="3" id="KW-0813">Transport</keyword>
<evidence type="ECO:0000256" key="9">
    <source>
        <dbReference type="SAM" id="Phobius"/>
    </source>
</evidence>
<reference evidence="10" key="1">
    <citation type="submission" date="2020-11" db="EMBL/GenBank/DDBJ databases">
        <authorList>
            <person name="Tran Van P."/>
        </authorList>
    </citation>
    <scope>NUCLEOTIDE SEQUENCE</scope>
</reference>